<dbReference type="KEGG" id="pchm:VFPPC_04939"/>
<sequence length="839" mass="92323">MPRKLNMTTPQSASKKQSKKLLQRQRTQFGELDTTPTSRHEESPIPSARPKRRVNGSGAKNTDRTTAADEFEDGIDDCDLEKFADTQPNTNPQVDRKIAWSEKDSETHRSSSMSSHEEQHSGEVFGYIGEDDPFSSPVSGRDALPDTLPLPNVYGDLSVADGHGRSPPRVDFSETASTVYRSSPFGRSHASKKSGTTSRPASIYEEAEGINNPDKPNEPKQRASNRGVLLTHVDGQQPISQMESTAKDTSNQKSSDMQAILPSAPLPPCDDSIGAESGKTGCTLRSEALQFDNALTDLLQETGERDTESNTQSCDLKPKKKRKQRPKTPIQFDEETQEVISMPRRPVHNKPQRKPLIRGNSNPIGAVERGHKKRKVDNTSDGNPRKRFKPAEAIIEQDLTLDDGTGTAYSTTESSLVSNQSVKQRLHDSEVTSLSEEQIQVRRQSVHDNVPTTSHAEVANRVHSPEPAPAVSCLRPPVLSKTHDVPKYGDCIVVAQDLTENDMHFDTDGDLSSHVPSQTHEVACGVGGADNCEGVAITSDQDKDTELAAENSGILGRAIEELSVEMPQTRVLSRSRRSNLADTRVGGSFSVSEGGSPIPWQQQEKMVDMASTKGSSVASSDMKVSKINHDSVVAQKCTRAARGTQTQIHQPDRQIPADNDADLPQTTLVVQVGNHRQAQESAISDIARKPRKCHTIKKGVPLVQTPTAFGEARQQLHELVDAFIRRVDSKVEEIWAVKDGYKSAGNRCVEKIHARFLRERYTALDVATDHTKRFQSLVSKGVKSVDKNSKKRSESLQDLIQTTSHQRLQYEHAMSTLSSLYEQLIAATRPCDVLPPDHL</sequence>
<feature type="compositionally biased region" description="Acidic residues" evidence="1">
    <location>
        <begin position="69"/>
        <end position="79"/>
    </location>
</feature>
<reference evidence="2 3" key="1">
    <citation type="journal article" date="2016" name="PLoS Pathog.">
        <title>Biosynthesis of antibiotic leucinostatins in bio-control fungus Purpureocillium lilacinum and their inhibition on phytophthora revealed by genome mining.</title>
        <authorList>
            <person name="Wang G."/>
            <person name="Liu Z."/>
            <person name="Lin R."/>
            <person name="Li E."/>
            <person name="Mao Z."/>
            <person name="Ling J."/>
            <person name="Yang Y."/>
            <person name="Yin W.B."/>
            <person name="Xie B."/>
        </authorList>
    </citation>
    <scope>NUCLEOTIDE SEQUENCE [LARGE SCALE GENOMIC DNA]</scope>
    <source>
        <strain evidence="2">170</strain>
    </source>
</reference>
<feature type="compositionally biased region" description="Polar residues" evidence="1">
    <location>
        <begin position="1"/>
        <end position="10"/>
    </location>
</feature>
<dbReference type="Proteomes" id="UP000078397">
    <property type="component" value="Unassembled WGS sequence"/>
</dbReference>
<organism evidence="2 3">
    <name type="scientific">Pochonia chlamydosporia 170</name>
    <dbReference type="NCBI Taxonomy" id="1380566"/>
    <lineage>
        <taxon>Eukaryota</taxon>
        <taxon>Fungi</taxon>
        <taxon>Dikarya</taxon>
        <taxon>Ascomycota</taxon>
        <taxon>Pezizomycotina</taxon>
        <taxon>Sordariomycetes</taxon>
        <taxon>Hypocreomycetidae</taxon>
        <taxon>Hypocreales</taxon>
        <taxon>Clavicipitaceae</taxon>
        <taxon>Pochonia</taxon>
    </lineage>
</organism>
<evidence type="ECO:0000256" key="1">
    <source>
        <dbReference type="SAM" id="MobiDB-lite"/>
    </source>
</evidence>
<feature type="region of interest" description="Disordered" evidence="1">
    <location>
        <begin position="296"/>
        <end position="388"/>
    </location>
</feature>
<name>A0A179FT01_METCM</name>
<gene>
    <name evidence="2" type="ORF">VFPPC_04939</name>
</gene>
<keyword evidence="3" id="KW-1185">Reference proteome</keyword>
<evidence type="ECO:0000313" key="2">
    <source>
        <dbReference type="EMBL" id="OAQ68745.2"/>
    </source>
</evidence>
<feature type="compositionally biased region" description="Basic and acidic residues" evidence="1">
    <location>
        <begin position="94"/>
        <end position="121"/>
    </location>
</feature>
<feature type="compositionally biased region" description="Basic residues" evidence="1">
    <location>
        <begin position="345"/>
        <end position="356"/>
    </location>
</feature>
<protein>
    <submittedName>
        <fullName evidence="2">Uncharacterized protein</fullName>
    </submittedName>
</protein>
<dbReference type="GeneID" id="28848196"/>
<feature type="compositionally biased region" description="Polar residues" evidence="1">
    <location>
        <begin position="237"/>
        <end position="257"/>
    </location>
</feature>
<dbReference type="EMBL" id="LSBJ02000003">
    <property type="protein sequence ID" value="OAQ68745.2"/>
    <property type="molecule type" value="Genomic_DNA"/>
</dbReference>
<dbReference type="OrthoDB" id="4953021at2759"/>
<proteinExistence type="predicted"/>
<accession>A0A179FT01</accession>
<evidence type="ECO:0000313" key="3">
    <source>
        <dbReference type="Proteomes" id="UP000078397"/>
    </source>
</evidence>
<comment type="caution">
    <text evidence="2">The sequence shown here is derived from an EMBL/GenBank/DDBJ whole genome shotgun (WGS) entry which is preliminary data.</text>
</comment>
<dbReference type="RefSeq" id="XP_018145595.2">
    <property type="nucleotide sequence ID" value="XM_018284202.2"/>
</dbReference>
<feature type="region of interest" description="Disordered" evidence="1">
    <location>
        <begin position="1"/>
        <end position="274"/>
    </location>
</feature>
<dbReference type="AlphaFoldDB" id="A0A179FT01"/>